<feature type="compositionally biased region" description="Low complexity" evidence="1">
    <location>
        <begin position="14"/>
        <end position="24"/>
    </location>
</feature>
<dbReference type="GeneID" id="24101704"/>
<evidence type="ECO:0008006" key="4">
    <source>
        <dbReference type="Google" id="ProtNLM"/>
    </source>
</evidence>
<dbReference type="EMBL" id="HE797510">
    <property type="protein sequence ID" value="CCM06804.1"/>
    <property type="molecule type" value="Genomic_DNA"/>
</dbReference>
<dbReference type="InParanoid" id="J4H5I6"/>
<dbReference type="Proteomes" id="UP000006352">
    <property type="component" value="Unassembled WGS sequence"/>
</dbReference>
<dbReference type="AlphaFoldDB" id="J4H5I6"/>
<keyword evidence="3" id="KW-1185">Reference proteome</keyword>
<evidence type="ECO:0000313" key="3">
    <source>
        <dbReference type="Proteomes" id="UP000006352"/>
    </source>
</evidence>
<name>J4H5I6_9APHY</name>
<dbReference type="OrthoDB" id="2804727at2759"/>
<sequence length="536" mass="61263">MSPLRGYQEMMGTPESASSYSPTSSVLPSQVVPSTLVALSKSPTYPAGHKPIPWPDHVEKPTHKWFDQRVHSIVRGLVFQPPTKPIQATVAVKALPLELWHKVIDYLTLDLLPHQVGQWQAYALVCRDWRPRCEDNFFQSFRKGLEFHDIRMVCRIMRLLKARKDIRESIQDVVFRAPDAFWQFAVTMPCHFTRVQSLVINPVQPTLQSRRYLAGASIGRPPKENRLILDPALLPRPYIDTYRYLTIFTSVTYLSLIQVTIPSLLVFGRLVCALPSLIHLKCKSLHFISHGFERRLLLIPPNSTARLEIDHTCYDIVDFFTSTTLGRALNHLTIVRPQAPYGDFWNILQSAAPSLAAFDLHLDVRDRNDWGTLENELNFQHNAVLEVVVLRLSLNEDGNLNLGSLYTFLSTIPDGARLSEVSLILDRRHGDIIDALPSSPTLDNELCERIDELLAGPRYPCFKRFHIEIDDDFFPDGAASLLGRKEQEYWFKQISFLFSRLDGGGRLSTLLKIPPAHDRIKRTMIVPRPMESMDRQ</sequence>
<feature type="region of interest" description="Disordered" evidence="1">
    <location>
        <begin position="1"/>
        <end position="24"/>
    </location>
</feature>
<organism evidence="2 3">
    <name type="scientific">Fibroporia radiculosa</name>
    <dbReference type="NCBI Taxonomy" id="599839"/>
    <lineage>
        <taxon>Eukaryota</taxon>
        <taxon>Fungi</taxon>
        <taxon>Dikarya</taxon>
        <taxon>Basidiomycota</taxon>
        <taxon>Agaricomycotina</taxon>
        <taxon>Agaricomycetes</taxon>
        <taxon>Polyporales</taxon>
        <taxon>Fibroporiaceae</taxon>
        <taxon>Fibroporia</taxon>
    </lineage>
</organism>
<proteinExistence type="predicted"/>
<dbReference type="HOGENOM" id="CLU_508084_0_0_1"/>
<dbReference type="RefSeq" id="XP_012176825.1">
    <property type="nucleotide sequence ID" value="XM_012321435.1"/>
</dbReference>
<protein>
    <recommendedName>
        <fullName evidence="4">F-box domain-containing protein</fullName>
    </recommendedName>
</protein>
<reference evidence="2 3" key="1">
    <citation type="journal article" date="2012" name="Appl. Environ. Microbiol.">
        <title>Short-read sequencing for genomic analysis of the brown rot fungus Fibroporia radiculosa.</title>
        <authorList>
            <person name="Tang J.D."/>
            <person name="Perkins A.D."/>
            <person name="Sonstegard T.S."/>
            <person name="Schroeder S.G."/>
            <person name="Burgess S.C."/>
            <person name="Diehl S.V."/>
        </authorList>
    </citation>
    <scope>NUCLEOTIDE SEQUENCE [LARGE SCALE GENOMIC DNA]</scope>
    <source>
        <strain evidence="2 3">TFFH 294</strain>
    </source>
</reference>
<gene>
    <name evidence="2" type="ORF">FIBRA_09104</name>
</gene>
<evidence type="ECO:0000313" key="2">
    <source>
        <dbReference type="EMBL" id="CCM06804.1"/>
    </source>
</evidence>
<evidence type="ECO:0000256" key="1">
    <source>
        <dbReference type="SAM" id="MobiDB-lite"/>
    </source>
</evidence>
<accession>J4H5I6</accession>